<dbReference type="PROSITE" id="PS00631">
    <property type="entry name" value="CYTOSOL_AP"/>
    <property type="match status" value="1"/>
</dbReference>
<dbReference type="InterPro" id="IPR011356">
    <property type="entry name" value="Leucine_aapep/pepB"/>
</dbReference>
<comment type="cofactor">
    <cofactor evidence="8">
        <name>Mn(2+)</name>
        <dbReference type="ChEBI" id="CHEBI:29035"/>
    </cofactor>
    <text evidence="8">Binds 2 manganese ions per subunit.</text>
</comment>
<evidence type="ECO:0000259" key="9">
    <source>
        <dbReference type="PROSITE" id="PS00631"/>
    </source>
</evidence>
<evidence type="ECO:0000256" key="4">
    <source>
        <dbReference type="ARBA" id="ARBA00022438"/>
    </source>
</evidence>
<dbReference type="GO" id="GO:0005737">
    <property type="term" value="C:cytoplasm"/>
    <property type="evidence" value="ECO:0007669"/>
    <property type="project" value="UniProtKB-SubCell"/>
</dbReference>
<dbReference type="InterPro" id="IPR023042">
    <property type="entry name" value="Peptidase_M17_leu_NH2_pept"/>
</dbReference>
<keyword evidence="8" id="KW-0479">Metal-binding</keyword>
<evidence type="ECO:0000256" key="7">
    <source>
        <dbReference type="ARBA" id="ARBA00023211"/>
    </source>
</evidence>
<dbReference type="GO" id="GO:0070006">
    <property type="term" value="F:metalloaminopeptidase activity"/>
    <property type="evidence" value="ECO:0007669"/>
    <property type="project" value="InterPro"/>
</dbReference>
<dbReference type="InterPro" id="IPR000819">
    <property type="entry name" value="Peptidase_M17_C"/>
</dbReference>
<feature type="active site" evidence="8">
    <location>
        <position position="270"/>
    </location>
</feature>
<dbReference type="PANTHER" id="PTHR11963">
    <property type="entry name" value="LEUCINE AMINOPEPTIDASE-RELATED"/>
    <property type="match status" value="1"/>
</dbReference>
<dbReference type="Gene3D" id="3.40.220.10">
    <property type="entry name" value="Leucine Aminopeptidase, subunit E, domain 1"/>
    <property type="match status" value="1"/>
</dbReference>
<keyword evidence="5 8" id="KW-0645">Protease</keyword>
<keyword evidence="7 8" id="KW-0464">Manganese</keyword>
<proteinExistence type="inferred from homology"/>
<dbReference type="GO" id="GO:0006508">
    <property type="term" value="P:proteolysis"/>
    <property type="evidence" value="ECO:0007669"/>
    <property type="project" value="UniProtKB-KW"/>
</dbReference>
<comment type="function">
    <text evidence="8">Presumably involved in the processing and regular turnover of intracellular proteins. Catalyzes the removal of unsubstituted N-terminal amino acids from various peptides.</text>
</comment>
<dbReference type="InterPro" id="IPR008283">
    <property type="entry name" value="Peptidase_M17_N"/>
</dbReference>
<feature type="domain" description="Cytosol aminopeptidase" evidence="9">
    <location>
        <begin position="338"/>
        <end position="345"/>
    </location>
</feature>
<evidence type="ECO:0000256" key="2">
    <source>
        <dbReference type="ARBA" id="ARBA00000967"/>
    </source>
</evidence>
<keyword evidence="11" id="KW-1185">Reference proteome</keyword>
<keyword evidence="6 8" id="KW-0378">Hydrolase</keyword>
<sequence length="497" mass="53824">MKIERSKINFSIGKNTSKNIYKVIPVVKDNLPKELETKFSDQIRSGIFSGESGQSFIDESERIIYLGLGNSNKVSIRSVAQIFLSVGEKLRKWDSVGLEIKLTRFLTKTLSTSSLVYQIANSIDLGAFPINVLAKDFKEKKGKFGNVSFILEDSNAEKSAKAGLDKSRSVSKYVNGARYIAHLPANHFTPEEFVSRSKEIAKEAGLKITVMDEPQLKKEKMGGILAVSQGSDKKPKMIVLEYNPPKAKSKKKLALIGKGLTFDSGGISIKPAQDMHEMKYDMCGAAAVIHAIGAIAELGISVPVIAAIGVAENMPDAAALKPGDVYTAHNGLTVEVQNTDAEGRLVLGDVLSYIGKKYKPDYMVDLATLTGAIIISLGHEAAGVMSNSDKLRGLLDEASASSDERTWNLPLWEEYGEDLKSDIADLRNIAGRPGGSLSAAKYLERFVDSGIDWAHIDIAGTAWRKKASGTQIGNGPSGYGVRLLVDLAEKLEKNRGV</sequence>
<reference evidence="10 11" key="1">
    <citation type="submission" date="2017-07" db="EMBL/GenBank/DDBJ databases">
        <title>Leptospira spp. isolated from tropical soils.</title>
        <authorList>
            <person name="Thibeaux R."/>
            <person name="Iraola G."/>
            <person name="Ferres I."/>
            <person name="Bierque E."/>
            <person name="Girault D."/>
            <person name="Soupe-Gilbert M.-E."/>
            <person name="Picardeau M."/>
            <person name="Goarant C."/>
        </authorList>
    </citation>
    <scope>NUCLEOTIDE SEQUENCE [LARGE SCALE GENOMIC DNA]</scope>
    <source>
        <strain evidence="10 11">MCA1-C-A1</strain>
    </source>
</reference>
<feature type="binding site" evidence="8">
    <location>
        <position position="281"/>
    </location>
    <ligand>
        <name>Mn(2+)</name>
        <dbReference type="ChEBI" id="CHEBI:29035"/>
        <label>2</label>
    </ligand>
</feature>
<feature type="binding site" evidence="8">
    <location>
        <position position="342"/>
    </location>
    <ligand>
        <name>Mn(2+)</name>
        <dbReference type="ChEBI" id="CHEBI:29035"/>
        <label>1</label>
    </ligand>
</feature>
<comment type="caution">
    <text evidence="10">The sequence shown here is derived from an EMBL/GenBank/DDBJ whole genome shotgun (WGS) entry which is preliminary data.</text>
</comment>
<comment type="subcellular location">
    <subcellularLocation>
        <location evidence="8">Cytoplasm</location>
    </subcellularLocation>
</comment>
<comment type="similarity">
    <text evidence="3 8">Belongs to the peptidase M17 family.</text>
</comment>
<dbReference type="PRINTS" id="PR00481">
    <property type="entry name" value="LAMNOPPTDASE"/>
</dbReference>
<dbReference type="SUPFAM" id="SSF53187">
    <property type="entry name" value="Zn-dependent exopeptidases"/>
    <property type="match status" value="1"/>
</dbReference>
<feature type="binding site" evidence="8">
    <location>
        <position position="340"/>
    </location>
    <ligand>
        <name>Mn(2+)</name>
        <dbReference type="ChEBI" id="CHEBI:29035"/>
        <label>1</label>
    </ligand>
</feature>
<keyword evidence="8" id="KW-0963">Cytoplasm</keyword>
<dbReference type="Pfam" id="PF02789">
    <property type="entry name" value="Peptidase_M17_N"/>
    <property type="match status" value="1"/>
</dbReference>
<evidence type="ECO:0000256" key="6">
    <source>
        <dbReference type="ARBA" id="ARBA00022801"/>
    </source>
</evidence>
<feature type="active site" evidence="8">
    <location>
        <position position="344"/>
    </location>
</feature>
<comment type="catalytic activity">
    <reaction evidence="1 8">
        <text>Release of an N-terminal amino acid, Xaa-|-Yaa-, in which Xaa is preferably Leu, but may be other amino acids including Pro although not Arg or Lys, and Yaa may be Pro. Amino acid amides and methyl esters are also readily hydrolyzed, but rates on arylamides are exceedingly low.</text>
        <dbReference type="EC" id="3.4.11.1"/>
    </reaction>
</comment>
<dbReference type="EC" id="3.4.11.1" evidence="8"/>
<accession>A0A2M9X8M8</accession>
<dbReference type="CDD" id="cd00433">
    <property type="entry name" value="Peptidase_M17"/>
    <property type="match status" value="1"/>
</dbReference>
<evidence type="ECO:0000313" key="11">
    <source>
        <dbReference type="Proteomes" id="UP000232196"/>
    </source>
</evidence>
<evidence type="ECO:0000256" key="1">
    <source>
        <dbReference type="ARBA" id="ARBA00000135"/>
    </source>
</evidence>
<feature type="binding site" evidence="8">
    <location>
        <position position="342"/>
    </location>
    <ligand>
        <name>Mn(2+)</name>
        <dbReference type="ChEBI" id="CHEBI:29035"/>
        <label>2</label>
    </ligand>
</feature>
<dbReference type="PANTHER" id="PTHR11963:SF23">
    <property type="entry name" value="CYTOSOL AMINOPEPTIDASE"/>
    <property type="match status" value="1"/>
</dbReference>
<dbReference type="EC" id="3.4.11.10" evidence="8"/>
<dbReference type="SUPFAM" id="SSF52949">
    <property type="entry name" value="Macro domain-like"/>
    <property type="match status" value="1"/>
</dbReference>
<dbReference type="GO" id="GO:0030145">
    <property type="term" value="F:manganese ion binding"/>
    <property type="evidence" value="ECO:0007669"/>
    <property type="project" value="UniProtKB-UniRule"/>
</dbReference>
<dbReference type="EMBL" id="NPDN01000011">
    <property type="protein sequence ID" value="PJZ24053.1"/>
    <property type="molecule type" value="Genomic_DNA"/>
</dbReference>
<dbReference type="InterPro" id="IPR043472">
    <property type="entry name" value="Macro_dom-like"/>
</dbReference>
<evidence type="ECO:0000313" key="10">
    <source>
        <dbReference type="EMBL" id="PJZ24053.1"/>
    </source>
</evidence>
<protein>
    <recommendedName>
        <fullName evidence="8">Probable cytosol aminopeptidase</fullName>
        <ecNumber evidence="8">3.4.11.1</ecNumber>
    </recommendedName>
    <alternativeName>
        <fullName evidence="8">Leucine aminopeptidase</fullName>
        <shortName evidence="8">LAP</shortName>
        <ecNumber evidence="8">3.4.11.10</ecNumber>
    </alternativeName>
    <alternativeName>
        <fullName evidence="8">Leucyl aminopeptidase</fullName>
    </alternativeName>
</protein>
<dbReference type="NCBIfam" id="NF002073">
    <property type="entry name" value="PRK00913.1-2"/>
    <property type="match status" value="1"/>
</dbReference>
<dbReference type="HAMAP" id="MF_00181">
    <property type="entry name" value="Cytosol_peptidase_M17"/>
    <property type="match status" value="1"/>
</dbReference>
<gene>
    <name evidence="8" type="primary">pepA</name>
    <name evidence="10" type="ORF">CH357_18165</name>
</gene>
<feature type="binding site" evidence="8">
    <location>
        <position position="263"/>
    </location>
    <ligand>
        <name>Mn(2+)</name>
        <dbReference type="ChEBI" id="CHEBI:29035"/>
        <label>1</label>
    </ligand>
</feature>
<organism evidence="10 11">
    <name type="scientific">Leptospira hartskeerlii</name>
    <dbReference type="NCBI Taxonomy" id="2023177"/>
    <lineage>
        <taxon>Bacteria</taxon>
        <taxon>Pseudomonadati</taxon>
        <taxon>Spirochaetota</taxon>
        <taxon>Spirochaetia</taxon>
        <taxon>Leptospirales</taxon>
        <taxon>Leptospiraceae</taxon>
        <taxon>Leptospira</taxon>
    </lineage>
</organism>
<evidence type="ECO:0000256" key="3">
    <source>
        <dbReference type="ARBA" id="ARBA00009528"/>
    </source>
</evidence>
<dbReference type="Pfam" id="PF00883">
    <property type="entry name" value="Peptidase_M17"/>
    <property type="match status" value="1"/>
</dbReference>
<feature type="binding site" evidence="8">
    <location>
        <position position="258"/>
    </location>
    <ligand>
        <name>Mn(2+)</name>
        <dbReference type="ChEBI" id="CHEBI:29035"/>
        <label>2</label>
    </ligand>
</feature>
<comment type="catalytic activity">
    <reaction evidence="2 8">
        <text>Release of an N-terminal amino acid, preferentially leucine, but not glutamic or aspartic acids.</text>
        <dbReference type="EC" id="3.4.11.10"/>
    </reaction>
</comment>
<name>A0A2M9X8M8_9LEPT</name>
<dbReference type="RefSeq" id="WP_100708186.1">
    <property type="nucleotide sequence ID" value="NZ_NPDL01000012.1"/>
</dbReference>
<evidence type="ECO:0000256" key="8">
    <source>
        <dbReference type="HAMAP-Rule" id="MF_00181"/>
    </source>
</evidence>
<keyword evidence="4 8" id="KW-0031">Aminopeptidase</keyword>
<feature type="binding site" evidence="8">
    <location>
        <position position="263"/>
    </location>
    <ligand>
        <name>Mn(2+)</name>
        <dbReference type="ChEBI" id="CHEBI:29035"/>
        <label>2</label>
    </ligand>
</feature>
<dbReference type="Gene3D" id="3.40.630.10">
    <property type="entry name" value="Zn peptidases"/>
    <property type="match status" value="1"/>
</dbReference>
<dbReference type="OrthoDB" id="9809354at2"/>
<dbReference type="Proteomes" id="UP000232196">
    <property type="component" value="Unassembled WGS sequence"/>
</dbReference>
<dbReference type="AlphaFoldDB" id="A0A2M9X8M8"/>
<evidence type="ECO:0000256" key="5">
    <source>
        <dbReference type="ARBA" id="ARBA00022670"/>
    </source>
</evidence>